<name>S8FGP8_FOMSC</name>
<dbReference type="AlphaFoldDB" id="S8FGP8"/>
<dbReference type="OrthoDB" id="10263272at2759"/>
<proteinExistence type="predicted"/>
<dbReference type="Proteomes" id="UP000015241">
    <property type="component" value="Unassembled WGS sequence"/>
</dbReference>
<sequence length="130" mass="14514">MKRRMRRRRVSAGSVVSTDKVLELLNSSRAAGTVGDITPGSACWTKRNYTAAVKAITSGRGICARSRRRRKSRYKKLFGTHGYPIDMVMVHVYPSMKHAAEIRDTHNSHVLYSAISDIVFTGAGNENLKF</sequence>
<dbReference type="HOGENOM" id="CLU_1938199_0_0_1"/>
<gene>
    <name evidence="1" type="ORF">FOMPIDRAFT_1049624</name>
</gene>
<evidence type="ECO:0000313" key="2">
    <source>
        <dbReference type="Proteomes" id="UP000015241"/>
    </source>
</evidence>
<dbReference type="InParanoid" id="S8FGP8"/>
<evidence type="ECO:0000313" key="1">
    <source>
        <dbReference type="EMBL" id="EPT00591.1"/>
    </source>
</evidence>
<dbReference type="EMBL" id="KE504148">
    <property type="protein sequence ID" value="EPT00591.1"/>
    <property type="molecule type" value="Genomic_DNA"/>
</dbReference>
<accession>S8FGP8</accession>
<protein>
    <submittedName>
        <fullName evidence="1">Uncharacterized protein</fullName>
    </submittedName>
</protein>
<dbReference type="STRING" id="743788.S8FGP8"/>
<organism evidence="1 2">
    <name type="scientific">Fomitopsis schrenkii</name>
    <name type="common">Brown rot fungus</name>
    <dbReference type="NCBI Taxonomy" id="2126942"/>
    <lineage>
        <taxon>Eukaryota</taxon>
        <taxon>Fungi</taxon>
        <taxon>Dikarya</taxon>
        <taxon>Basidiomycota</taxon>
        <taxon>Agaricomycotina</taxon>
        <taxon>Agaricomycetes</taxon>
        <taxon>Polyporales</taxon>
        <taxon>Fomitopsis</taxon>
    </lineage>
</organism>
<keyword evidence="2" id="KW-1185">Reference proteome</keyword>
<reference evidence="1 2" key="1">
    <citation type="journal article" date="2012" name="Science">
        <title>The Paleozoic origin of enzymatic lignin decomposition reconstructed from 31 fungal genomes.</title>
        <authorList>
            <person name="Floudas D."/>
            <person name="Binder M."/>
            <person name="Riley R."/>
            <person name="Barry K."/>
            <person name="Blanchette R.A."/>
            <person name="Henrissat B."/>
            <person name="Martinez A.T."/>
            <person name="Otillar R."/>
            <person name="Spatafora J.W."/>
            <person name="Yadav J.S."/>
            <person name="Aerts A."/>
            <person name="Benoit I."/>
            <person name="Boyd A."/>
            <person name="Carlson A."/>
            <person name="Copeland A."/>
            <person name="Coutinho P.M."/>
            <person name="de Vries R.P."/>
            <person name="Ferreira P."/>
            <person name="Findley K."/>
            <person name="Foster B."/>
            <person name="Gaskell J."/>
            <person name="Glotzer D."/>
            <person name="Gorecki P."/>
            <person name="Heitman J."/>
            <person name="Hesse C."/>
            <person name="Hori C."/>
            <person name="Igarashi K."/>
            <person name="Jurgens J.A."/>
            <person name="Kallen N."/>
            <person name="Kersten P."/>
            <person name="Kohler A."/>
            <person name="Kuees U."/>
            <person name="Kumar T.K.A."/>
            <person name="Kuo A."/>
            <person name="LaButti K."/>
            <person name="Larrondo L.F."/>
            <person name="Lindquist E."/>
            <person name="Ling A."/>
            <person name="Lombard V."/>
            <person name="Lucas S."/>
            <person name="Lundell T."/>
            <person name="Martin R."/>
            <person name="McLaughlin D.J."/>
            <person name="Morgenstern I."/>
            <person name="Morin E."/>
            <person name="Murat C."/>
            <person name="Nagy L.G."/>
            <person name="Nolan M."/>
            <person name="Ohm R.A."/>
            <person name="Patyshakuliyeva A."/>
            <person name="Rokas A."/>
            <person name="Ruiz-Duenas F.J."/>
            <person name="Sabat G."/>
            <person name="Salamov A."/>
            <person name="Samejima M."/>
            <person name="Schmutz J."/>
            <person name="Slot J.C."/>
            <person name="St John F."/>
            <person name="Stenlid J."/>
            <person name="Sun H."/>
            <person name="Sun S."/>
            <person name="Syed K."/>
            <person name="Tsang A."/>
            <person name="Wiebenga A."/>
            <person name="Young D."/>
            <person name="Pisabarro A."/>
            <person name="Eastwood D.C."/>
            <person name="Martin F."/>
            <person name="Cullen D."/>
            <person name="Grigoriev I.V."/>
            <person name="Hibbett D.S."/>
        </authorList>
    </citation>
    <scope>NUCLEOTIDE SEQUENCE</scope>
    <source>
        <strain evidence="2">FP-58527</strain>
    </source>
</reference>